<dbReference type="AlphaFoldDB" id="A0A7X6I2U3"/>
<gene>
    <name evidence="2" type="ORF">HED35_03840</name>
</gene>
<dbReference type="EMBL" id="JAAVMB010000003">
    <property type="protein sequence ID" value="NKC67209.1"/>
    <property type="molecule type" value="Genomic_DNA"/>
</dbReference>
<feature type="coiled-coil region" evidence="1">
    <location>
        <begin position="31"/>
        <end position="90"/>
    </location>
</feature>
<evidence type="ECO:0000313" key="2">
    <source>
        <dbReference type="EMBL" id="NKC67209.1"/>
    </source>
</evidence>
<reference evidence="2 3" key="1">
    <citation type="submission" date="2020-03" db="EMBL/GenBank/DDBJ databases">
        <title>Bacterial samples isolated from urine from healthy bovine heifers (Gyr breed).</title>
        <authorList>
            <person name="Giannattasio-Ferraz S."/>
            <person name="Maskeri L."/>
            <person name="Penido A."/>
            <person name="Barbosa-Stancioli E.F."/>
            <person name="Putonti C."/>
        </authorList>
    </citation>
    <scope>NUCLEOTIDE SEQUENCE [LARGE SCALE GENOMIC DNA]</scope>
    <source>
        <strain evidence="2 3">UFMG-H7</strain>
    </source>
</reference>
<evidence type="ECO:0000313" key="3">
    <source>
        <dbReference type="Proteomes" id="UP000521358"/>
    </source>
</evidence>
<proteinExistence type="predicted"/>
<name>A0A7X6I2U3_9ENTE</name>
<comment type="caution">
    <text evidence="2">The sequence shown here is derived from an EMBL/GenBank/DDBJ whole genome shotgun (WGS) entry which is preliminary data.</text>
</comment>
<dbReference type="Proteomes" id="UP000521358">
    <property type="component" value="Unassembled WGS sequence"/>
</dbReference>
<dbReference type="RefSeq" id="WP_167806465.1">
    <property type="nucleotide sequence ID" value="NZ_JAAVMB010000003.1"/>
</dbReference>
<organism evidence="2 3">
    <name type="scientific">Vagococcus fluvialis</name>
    <dbReference type="NCBI Taxonomy" id="2738"/>
    <lineage>
        <taxon>Bacteria</taxon>
        <taxon>Bacillati</taxon>
        <taxon>Bacillota</taxon>
        <taxon>Bacilli</taxon>
        <taxon>Lactobacillales</taxon>
        <taxon>Enterococcaceae</taxon>
        <taxon>Vagococcus</taxon>
    </lineage>
</organism>
<protein>
    <submittedName>
        <fullName evidence="2">Uncharacterized protein</fullName>
    </submittedName>
</protein>
<evidence type="ECO:0000256" key="1">
    <source>
        <dbReference type="SAM" id="Coils"/>
    </source>
</evidence>
<sequence>MSFYDYDDYREPSEAEIIVHEAEQKLKELINPNVQESIKELQSEISELKSSNAKLENDKYSLNRELSEIKKEHEKEIELIKKNIHQKISETLHKNYWCIESSQTKLEPVQIKTEDDNIIIEVNRSKREYLVSELSKMYIEKVSISEKDDLILTWNDDDDWYSAKTIKIHEAFEVDKLLTGWKFKNCFTRKEDAQSYADYLNEKEEISEHKQIKEVENK</sequence>
<keyword evidence="1" id="KW-0175">Coiled coil</keyword>
<accession>A0A7X6I2U3</accession>